<dbReference type="RefSeq" id="WP_057953459.1">
    <property type="nucleotide sequence ID" value="NZ_CP013118.1"/>
</dbReference>
<sequence precursor="true">MQRFLIIGFLLALFGLQPLSAQPLEEVLDDYRFEKRIKGPTHKRSQLLEVKVDQHNNYLAMTFAATSYRYIHLYIYRLYTWESVQELRVKAKRIELYNSVFDVDGKFFYANTDVYKNEYKKIDLKTGDISEVPCQEVPGNGCRPLEVRQYETTAYTVGENYVIFQDEKFENYVRIFVRKELYKIQNEEDDVPDFLKEPEEEEPDTGPKVDPTIFTIWLDDKNLSDLKEYGYLKVSEFDILINNSLAKTFEFEKHSTSTIVLPEKALDSLQNQGAWIIENLRVAVKE</sequence>
<dbReference type="Proteomes" id="UP000064893">
    <property type="component" value="Chromosome"/>
</dbReference>
<proteinExistence type="predicted"/>
<dbReference type="AlphaFoldDB" id="A0A0S2I1C3"/>
<dbReference type="STRING" id="1307839.L21SP5_02427"/>
<protein>
    <submittedName>
        <fullName evidence="2">Uncharacterized protein</fullName>
    </submittedName>
</protein>
<keyword evidence="3" id="KW-1185">Reference proteome</keyword>
<feature type="signal peptide" evidence="1">
    <location>
        <begin position="1"/>
        <end position="21"/>
    </location>
</feature>
<feature type="chain" id="PRO_5006599600" evidence="1">
    <location>
        <begin position="22"/>
        <end position="286"/>
    </location>
</feature>
<gene>
    <name evidence="2" type="ORF">L21SP5_02427</name>
</gene>
<keyword evidence="1" id="KW-0732">Signal</keyword>
<dbReference type="KEGG" id="blq:L21SP5_02427"/>
<accession>A0A0S2I1C3</accession>
<evidence type="ECO:0000313" key="3">
    <source>
        <dbReference type="Proteomes" id="UP000064893"/>
    </source>
</evidence>
<organism evidence="2 3">
    <name type="scientific">Salinivirga cyanobacteriivorans</name>
    <dbReference type="NCBI Taxonomy" id="1307839"/>
    <lineage>
        <taxon>Bacteria</taxon>
        <taxon>Pseudomonadati</taxon>
        <taxon>Bacteroidota</taxon>
        <taxon>Bacteroidia</taxon>
        <taxon>Bacteroidales</taxon>
        <taxon>Salinivirgaceae</taxon>
        <taxon>Salinivirga</taxon>
    </lineage>
</organism>
<dbReference type="EMBL" id="CP013118">
    <property type="protein sequence ID" value="ALO16055.1"/>
    <property type="molecule type" value="Genomic_DNA"/>
</dbReference>
<name>A0A0S2I1C3_9BACT</name>
<evidence type="ECO:0000256" key="1">
    <source>
        <dbReference type="SAM" id="SignalP"/>
    </source>
</evidence>
<evidence type="ECO:0000313" key="2">
    <source>
        <dbReference type="EMBL" id="ALO16055.1"/>
    </source>
</evidence>
<reference evidence="2 3" key="1">
    <citation type="submission" date="2015-11" db="EMBL/GenBank/DDBJ databases">
        <title>Description and complete genome sequence of a novel strain predominating in hypersaline microbial mats and representing a new family of the Bacteriodetes phylum.</title>
        <authorList>
            <person name="Spring S."/>
            <person name="Bunk B."/>
            <person name="Sproer C."/>
            <person name="Klenk H.-P."/>
        </authorList>
    </citation>
    <scope>NUCLEOTIDE SEQUENCE [LARGE SCALE GENOMIC DNA]</scope>
    <source>
        <strain evidence="2 3">L21-Spi-D4</strain>
    </source>
</reference>